<dbReference type="PANTHER" id="PTHR30292:SF0">
    <property type="entry name" value="5-OXOPROLINASE SUBUNIT A"/>
    <property type="match status" value="1"/>
</dbReference>
<dbReference type="EMBL" id="JBBPHU010000001">
    <property type="protein sequence ID" value="KAK7524756.1"/>
    <property type="molecule type" value="Genomic_DNA"/>
</dbReference>
<sequence length="256" mass="27539">MPPSSHPIAINVDLGEGYGNYKCGPDEELIPLIDHANVACGFHAGDPLIMARTVALCKQHGVKVGAHPGLPDIQGFGRREIKMSPEELHAIVLYQIGALQGFLAAANVPLHHVKPHGILYGMIARDAALCRAVYSAVPAGIPVFGLAGTAQEEVARELGLPFVAELYGDVKYRADGSLVIDRVKQAWRPEDAERHIREQVREGTVTATTGETVQLPLGGYQVSLCCHSDSPGCVGIVKQARGIIDEWNKEKFPQGE</sequence>
<proteinExistence type="predicted"/>
<dbReference type="Proteomes" id="UP001363622">
    <property type="component" value="Unassembled WGS sequence"/>
</dbReference>
<gene>
    <name evidence="1" type="ORF">IWZ03DRAFT_340934</name>
</gene>
<dbReference type="NCBIfam" id="NF003814">
    <property type="entry name" value="PRK05406.1-3"/>
    <property type="match status" value="1"/>
</dbReference>
<dbReference type="Pfam" id="PF03746">
    <property type="entry name" value="LamB_YcsF"/>
    <property type="match status" value="1"/>
</dbReference>
<accession>A0ABR1L517</accession>
<name>A0ABR1L517_9PEZI</name>
<comment type="caution">
    <text evidence="1">The sequence shown here is derived from an EMBL/GenBank/DDBJ whole genome shotgun (WGS) entry which is preliminary data.</text>
</comment>
<dbReference type="InterPro" id="IPR005501">
    <property type="entry name" value="LamB/YcsF/PxpA-like"/>
</dbReference>
<evidence type="ECO:0000313" key="1">
    <source>
        <dbReference type="EMBL" id="KAK7524756.1"/>
    </source>
</evidence>
<dbReference type="InterPro" id="IPR011330">
    <property type="entry name" value="Glyco_hydro/deAcase_b/a-brl"/>
</dbReference>
<organism evidence="1 2">
    <name type="scientific">Phyllosticta citriasiana</name>
    <dbReference type="NCBI Taxonomy" id="595635"/>
    <lineage>
        <taxon>Eukaryota</taxon>
        <taxon>Fungi</taxon>
        <taxon>Dikarya</taxon>
        <taxon>Ascomycota</taxon>
        <taxon>Pezizomycotina</taxon>
        <taxon>Dothideomycetes</taxon>
        <taxon>Dothideomycetes incertae sedis</taxon>
        <taxon>Botryosphaeriales</taxon>
        <taxon>Phyllostictaceae</taxon>
        <taxon>Phyllosticta</taxon>
    </lineage>
</organism>
<dbReference type="PANTHER" id="PTHR30292">
    <property type="entry name" value="UNCHARACTERIZED PROTEIN YBGL-RELATED"/>
    <property type="match status" value="1"/>
</dbReference>
<dbReference type="SUPFAM" id="SSF88713">
    <property type="entry name" value="Glycoside hydrolase/deacetylase"/>
    <property type="match status" value="1"/>
</dbReference>
<keyword evidence="2" id="KW-1185">Reference proteome</keyword>
<protein>
    <submittedName>
        <fullName evidence="1">Uncharacterized protein</fullName>
    </submittedName>
</protein>
<evidence type="ECO:0000313" key="2">
    <source>
        <dbReference type="Proteomes" id="UP001363622"/>
    </source>
</evidence>
<reference evidence="1 2" key="1">
    <citation type="submission" date="2024-04" db="EMBL/GenBank/DDBJ databases">
        <title>Phyllosticta paracitricarpa is synonymous to the EU quarantine fungus P. citricarpa based on phylogenomic analyses.</title>
        <authorList>
            <consortium name="Lawrence Berkeley National Laboratory"/>
            <person name="Van Ingen-Buijs V.A."/>
            <person name="Van Westerhoven A.C."/>
            <person name="Haridas S."/>
            <person name="Skiadas P."/>
            <person name="Martin F."/>
            <person name="Groenewald J.Z."/>
            <person name="Crous P.W."/>
            <person name="Seidl M.F."/>
        </authorList>
    </citation>
    <scope>NUCLEOTIDE SEQUENCE [LARGE SCALE GENOMIC DNA]</scope>
    <source>
        <strain evidence="1 2">CBS 123371</strain>
    </source>
</reference>
<dbReference type="Gene3D" id="3.20.20.370">
    <property type="entry name" value="Glycoside hydrolase/deacetylase"/>
    <property type="match status" value="1"/>
</dbReference>